<evidence type="ECO:0000313" key="9">
    <source>
        <dbReference type="Proteomes" id="UP000069940"/>
    </source>
</evidence>
<dbReference type="Pfam" id="PF00096">
    <property type="entry name" value="zf-C2H2"/>
    <property type="match status" value="2"/>
</dbReference>
<evidence type="ECO:0000256" key="5">
    <source>
        <dbReference type="PROSITE-ProRule" id="PRU00042"/>
    </source>
</evidence>
<reference evidence="8" key="2">
    <citation type="submission" date="2025-05" db="UniProtKB">
        <authorList>
            <consortium name="EnsemblMetazoa"/>
        </authorList>
    </citation>
    <scope>IDENTIFICATION</scope>
    <source>
        <strain evidence="8">Foshan</strain>
    </source>
</reference>
<dbReference type="Pfam" id="PF13894">
    <property type="entry name" value="zf-C2H2_4"/>
    <property type="match status" value="1"/>
</dbReference>
<dbReference type="RefSeq" id="XP_019556665.2">
    <property type="nucleotide sequence ID" value="XM_019701120.3"/>
</dbReference>
<dbReference type="PANTHER" id="PTHR24379">
    <property type="entry name" value="KRAB AND ZINC FINGER DOMAIN-CONTAINING"/>
    <property type="match status" value="1"/>
</dbReference>
<keyword evidence="9" id="KW-1185">Reference proteome</keyword>
<evidence type="ECO:0000256" key="6">
    <source>
        <dbReference type="SAM" id="MobiDB-lite"/>
    </source>
</evidence>
<proteinExistence type="predicted"/>
<evidence type="ECO:0000256" key="1">
    <source>
        <dbReference type="ARBA" id="ARBA00022723"/>
    </source>
</evidence>
<feature type="compositionally biased region" description="Basic residues" evidence="6">
    <location>
        <begin position="247"/>
        <end position="257"/>
    </location>
</feature>
<name>A0ABM1ZGM2_AEDAL</name>
<evidence type="ECO:0000256" key="4">
    <source>
        <dbReference type="ARBA" id="ARBA00022833"/>
    </source>
</evidence>
<feature type="compositionally biased region" description="Polar residues" evidence="6">
    <location>
        <begin position="231"/>
        <end position="246"/>
    </location>
</feature>
<keyword evidence="4" id="KW-0862">Zinc</keyword>
<evidence type="ECO:0000313" key="8">
    <source>
        <dbReference type="EnsemblMetazoa" id="AALFPA23_018265.P26827"/>
    </source>
</evidence>
<dbReference type="GeneID" id="109425789"/>
<feature type="domain" description="C2H2-type" evidence="7">
    <location>
        <begin position="446"/>
        <end position="473"/>
    </location>
</feature>
<evidence type="ECO:0000256" key="3">
    <source>
        <dbReference type="ARBA" id="ARBA00022771"/>
    </source>
</evidence>
<dbReference type="EnsemblMetazoa" id="AALFPA23_018265.R26828">
    <property type="protein sequence ID" value="AALFPA23_018265.P26828"/>
    <property type="gene ID" value="AALFPA23_018265"/>
</dbReference>
<feature type="region of interest" description="Disordered" evidence="6">
    <location>
        <begin position="213"/>
        <end position="332"/>
    </location>
</feature>
<feature type="compositionally biased region" description="Basic residues" evidence="6">
    <location>
        <begin position="314"/>
        <end position="326"/>
    </location>
</feature>
<dbReference type="SMART" id="SM00355">
    <property type="entry name" value="ZnF_C2H2"/>
    <property type="match status" value="5"/>
</dbReference>
<dbReference type="PROSITE" id="PS50157">
    <property type="entry name" value="ZINC_FINGER_C2H2_2"/>
    <property type="match status" value="3"/>
</dbReference>
<feature type="domain" description="C2H2-type" evidence="7">
    <location>
        <begin position="383"/>
        <end position="408"/>
    </location>
</feature>
<accession>A0ABM1ZGM2</accession>
<dbReference type="RefSeq" id="XP_019556668.2">
    <property type="nucleotide sequence ID" value="XM_019701123.3"/>
</dbReference>
<keyword evidence="1" id="KW-0479">Metal-binding</keyword>
<dbReference type="Gene3D" id="3.30.160.60">
    <property type="entry name" value="Classic Zinc Finger"/>
    <property type="match status" value="3"/>
</dbReference>
<evidence type="ECO:0000256" key="2">
    <source>
        <dbReference type="ARBA" id="ARBA00022737"/>
    </source>
</evidence>
<dbReference type="PANTHER" id="PTHR24379:SF121">
    <property type="entry name" value="C2H2-TYPE DOMAIN-CONTAINING PROTEIN"/>
    <property type="match status" value="1"/>
</dbReference>
<keyword evidence="2" id="KW-0677">Repeat</keyword>
<sequence length="503" mass="57702">MTENKERNTQMTKWTRGTQVDAEDIDMTYLSRTEDKPIEINGTESLVPQCRFCLRRVSRENLKVILRKHCIKAHAAFQIRVFLCDAYPLACSNCMNMIDIISDYKLAVAKAHNLLLDKRLHLENEGWDDPMNIEFFNQCKSAVEMHRVQVDQIYDELMVNTNTTRLETKIEFFEDNVPHVSIQQSDNIDEKTTVQSLLDSEFIEVETELVVESGSSHGNTAMIDDEGSELSPENETNVDPNTNPPSSRRKRKAKQKKIRDFCEFDEDSQDEEYKPNILELSGGGFDETSETSIPKRSRSAKTKSVTDASEETKPKKKRSQKKRPGGPHRIPVEPKKVKFAEPRIQPSSRYKPLQLVLCDLCGDSVYPETIEGHRNRHLGIKPYSCPAEGCDWTFYGRSNMSTHVRRVHPENGVPTQKCDVCGKHIKGTTGSLNVHRKRHFQQERKFVCTICGKGFTLNRYLKQHSVVHTGLFPHECSICGKKFNNKWSMKTHEKNVHGKKSQD</sequence>
<reference evidence="9" key="1">
    <citation type="journal article" date="2015" name="Proc. Natl. Acad. Sci. U.S.A.">
        <title>Genome sequence of the Asian Tiger mosquito, Aedes albopictus, reveals insights into its biology, genetics, and evolution.</title>
        <authorList>
            <person name="Chen X.G."/>
            <person name="Jiang X."/>
            <person name="Gu J."/>
            <person name="Xu M."/>
            <person name="Wu Y."/>
            <person name="Deng Y."/>
            <person name="Zhang C."/>
            <person name="Bonizzoni M."/>
            <person name="Dermauw W."/>
            <person name="Vontas J."/>
            <person name="Armbruster P."/>
            <person name="Huang X."/>
            <person name="Yang Y."/>
            <person name="Zhang H."/>
            <person name="He W."/>
            <person name="Peng H."/>
            <person name="Liu Y."/>
            <person name="Wu K."/>
            <person name="Chen J."/>
            <person name="Lirakis M."/>
            <person name="Topalis P."/>
            <person name="Van Leeuwen T."/>
            <person name="Hall A.B."/>
            <person name="Jiang X."/>
            <person name="Thorpe C."/>
            <person name="Mueller R.L."/>
            <person name="Sun C."/>
            <person name="Waterhouse R.M."/>
            <person name="Yan G."/>
            <person name="Tu Z.J."/>
            <person name="Fang X."/>
            <person name="James A.A."/>
        </authorList>
    </citation>
    <scope>NUCLEOTIDE SEQUENCE [LARGE SCALE GENOMIC DNA]</scope>
    <source>
        <strain evidence="9">Foshan</strain>
    </source>
</reference>
<dbReference type="Proteomes" id="UP000069940">
    <property type="component" value="Unassembled WGS sequence"/>
</dbReference>
<dbReference type="InterPro" id="IPR036236">
    <property type="entry name" value="Znf_C2H2_sf"/>
</dbReference>
<evidence type="ECO:0000259" key="7">
    <source>
        <dbReference type="PROSITE" id="PS50157"/>
    </source>
</evidence>
<dbReference type="PROSITE" id="PS00028">
    <property type="entry name" value="ZINC_FINGER_C2H2_1"/>
    <property type="match status" value="3"/>
</dbReference>
<feature type="domain" description="C2H2-type" evidence="7">
    <location>
        <begin position="474"/>
        <end position="502"/>
    </location>
</feature>
<protein>
    <recommendedName>
        <fullName evidence="7">C2H2-type domain-containing protein</fullName>
    </recommendedName>
</protein>
<organism evidence="8 9">
    <name type="scientific">Aedes albopictus</name>
    <name type="common">Asian tiger mosquito</name>
    <name type="synonym">Stegomyia albopicta</name>
    <dbReference type="NCBI Taxonomy" id="7160"/>
    <lineage>
        <taxon>Eukaryota</taxon>
        <taxon>Metazoa</taxon>
        <taxon>Ecdysozoa</taxon>
        <taxon>Arthropoda</taxon>
        <taxon>Hexapoda</taxon>
        <taxon>Insecta</taxon>
        <taxon>Pterygota</taxon>
        <taxon>Neoptera</taxon>
        <taxon>Endopterygota</taxon>
        <taxon>Diptera</taxon>
        <taxon>Nematocera</taxon>
        <taxon>Culicoidea</taxon>
        <taxon>Culicidae</taxon>
        <taxon>Culicinae</taxon>
        <taxon>Aedini</taxon>
        <taxon>Aedes</taxon>
        <taxon>Stegomyia</taxon>
    </lineage>
</organism>
<dbReference type="EnsemblMetazoa" id="AALFPA23_018265.R26827">
    <property type="protein sequence ID" value="AALFPA23_018265.P26827"/>
    <property type="gene ID" value="AALFPA23_018265"/>
</dbReference>
<keyword evidence="3 5" id="KW-0863">Zinc-finger</keyword>
<dbReference type="SUPFAM" id="SSF57667">
    <property type="entry name" value="beta-beta-alpha zinc fingers"/>
    <property type="match status" value="2"/>
</dbReference>
<dbReference type="InterPro" id="IPR013087">
    <property type="entry name" value="Znf_C2H2_type"/>
</dbReference>